<reference evidence="2 3" key="1">
    <citation type="submission" date="2018-01" db="EMBL/GenBank/DDBJ databases">
        <title>Complete genome sequence of Salinigranum rubrum GX10T, an extremely halophilic archaeon isolated from a marine solar saltern.</title>
        <authorList>
            <person name="Han S."/>
        </authorList>
    </citation>
    <scope>NUCLEOTIDE SEQUENCE [LARGE SCALE GENOMIC DNA]</scope>
    <source>
        <strain evidence="2 3">GX10</strain>
    </source>
</reference>
<dbReference type="RefSeq" id="WP_103426757.1">
    <property type="nucleotide sequence ID" value="NZ_CP026309.1"/>
</dbReference>
<dbReference type="Pfam" id="PF19646">
    <property type="entry name" value="DUF6149"/>
    <property type="match status" value="1"/>
</dbReference>
<proteinExistence type="predicted"/>
<sequence length="205" mass="22979">MKIRQNLRHWAAKKALTTPVVGDIARDKLVDLHVDVFGRKADEGRREEREAHMAAFFHCTFDTYVAALDAGFTEAEAREVTHVQANFDFYNHGWTEMMEFPADELEAHYERYEDFFGAYSITIDDPLGDFRTRTIPSAPSTPEKLDAPEHPHAEGGFADDVYVEDEEGNLHVGDAVTPDDDEVDVTAAPGMQDVESEDADDAKAD</sequence>
<gene>
    <name evidence="2" type="ORF">C2R22_16620</name>
</gene>
<dbReference type="Proteomes" id="UP000236584">
    <property type="component" value="Chromosome"/>
</dbReference>
<dbReference type="KEGG" id="srub:C2R22_16620"/>
<dbReference type="AlphaFoldDB" id="A0A2I8VMC6"/>
<evidence type="ECO:0000256" key="1">
    <source>
        <dbReference type="SAM" id="MobiDB-lite"/>
    </source>
</evidence>
<protein>
    <submittedName>
        <fullName evidence="2">Uncharacterized protein</fullName>
    </submittedName>
</protein>
<feature type="compositionally biased region" description="Basic and acidic residues" evidence="1">
    <location>
        <begin position="143"/>
        <end position="153"/>
    </location>
</feature>
<feature type="region of interest" description="Disordered" evidence="1">
    <location>
        <begin position="130"/>
        <end position="205"/>
    </location>
</feature>
<accession>A0A2I8VMC6</accession>
<evidence type="ECO:0000313" key="2">
    <source>
        <dbReference type="EMBL" id="AUV83068.1"/>
    </source>
</evidence>
<dbReference type="GeneID" id="35593750"/>
<dbReference type="EMBL" id="CP026309">
    <property type="protein sequence ID" value="AUV83068.1"/>
    <property type="molecule type" value="Genomic_DNA"/>
</dbReference>
<organism evidence="2 3">
    <name type="scientific">Salinigranum rubrum</name>
    <dbReference type="NCBI Taxonomy" id="755307"/>
    <lineage>
        <taxon>Archaea</taxon>
        <taxon>Methanobacteriati</taxon>
        <taxon>Methanobacteriota</taxon>
        <taxon>Stenosarchaea group</taxon>
        <taxon>Halobacteria</taxon>
        <taxon>Halobacteriales</taxon>
        <taxon>Haloferacaceae</taxon>
        <taxon>Salinigranum</taxon>
    </lineage>
</organism>
<dbReference type="OrthoDB" id="192229at2157"/>
<keyword evidence="3" id="KW-1185">Reference proteome</keyword>
<name>A0A2I8VMC6_9EURY</name>
<evidence type="ECO:0000313" key="3">
    <source>
        <dbReference type="Proteomes" id="UP000236584"/>
    </source>
</evidence>
<feature type="compositionally biased region" description="Acidic residues" evidence="1">
    <location>
        <begin position="194"/>
        <end position="205"/>
    </location>
</feature>
<dbReference type="InterPro" id="IPR046147">
    <property type="entry name" value="DUF6149"/>
</dbReference>